<keyword evidence="1" id="KW-1133">Transmembrane helix</keyword>
<dbReference type="Pfam" id="PF19610">
    <property type="entry name" value="DUF6115"/>
    <property type="match status" value="1"/>
</dbReference>
<sequence>MEYINIIVIAFIIIGIIFIVLSFMVKDKTQKSEDTKTEKKLMEELISKNKDIENMDLNKDEIMKEISNKILELNDYSSFIKKELNDKHKELLFLYQLICEKEKNIKKLSNINSIKKKNEIEVIENDDEIIEEDYALDFQNVENKNQKIIDFHKKGYSITDIAKIMALGKGEVKLILELGTTRE</sequence>
<dbReference type="AlphaFoldDB" id="A0A9W5YAB0"/>
<keyword evidence="3" id="KW-1185">Reference proteome</keyword>
<gene>
    <name evidence="2" type="ORF">SH1V18_14350</name>
</gene>
<organism evidence="2 3">
    <name type="scientific">Vallitalea longa</name>
    <dbReference type="NCBI Taxonomy" id="2936439"/>
    <lineage>
        <taxon>Bacteria</taxon>
        <taxon>Bacillati</taxon>
        <taxon>Bacillota</taxon>
        <taxon>Clostridia</taxon>
        <taxon>Lachnospirales</taxon>
        <taxon>Vallitaleaceae</taxon>
        <taxon>Vallitalea</taxon>
    </lineage>
</organism>
<evidence type="ECO:0000313" key="2">
    <source>
        <dbReference type="EMBL" id="GKX28955.1"/>
    </source>
</evidence>
<dbReference type="Proteomes" id="UP001144256">
    <property type="component" value="Unassembled WGS sequence"/>
</dbReference>
<evidence type="ECO:0000256" key="1">
    <source>
        <dbReference type="SAM" id="Phobius"/>
    </source>
</evidence>
<feature type="transmembrane region" description="Helical" evidence="1">
    <location>
        <begin position="6"/>
        <end position="25"/>
    </location>
</feature>
<protein>
    <submittedName>
        <fullName evidence="2">Uncharacterized protein</fullName>
    </submittedName>
</protein>
<comment type="caution">
    <text evidence="2">The sequence shown here is derived from an EMBL/GenBank/DDBJ whole genome shotgun (WGS) entry which is preliminary data.</text>
</comment>
<reference evidence="2" key="1">
    <citation type="submission" date="2022-06" db="EMBL/GenBank/DDBJ databases">
        <title>Vallitalea longa sp. nov., an anaerobic bacterium isolated from marine sediment.</title>
        <authorList>
            <person name="Hirano S."/>
            <person name="Terahara T."/>
            <person name="Mori K."/>
            <person name="Hamada M."/>
            <person name="Matsumoto R."/>
            <person name="Kobayashi T."/>
        </authorList>
    </citation>
    <scope>NUCLEOTIDE SEQUENCE</scope>
    <source>
        <strain evidence="2">SH18-1</strain>
    </source>
</reference>
<dbReference type="InterPro" id="IPR046118">
    <property type="entry name" value="DUF6115"/>
</dbReference>
<keyword evidence="1" id="KW-0472">Membrane</keyword>
<proteinExistence type="predicted"/>
<dbReference type="EMBL" id="BRLB01000002">
    <property type="protein sequence ID" value="GKX28955.1"/>
    <property type="molecule type" value="Genomic_DNA"/>
</dbReference>
<dbReference type="RefSeq" id="WP_281813942.1">
    <property type="nucleotide sequence ID" value="NZ_BRLB01000002.1"/>
</dbReference>
<accession>A0A9W5YAB0</accession>
<evidence type="ECO:0000313" key="3">
    <source>
        <dbReference type="Proteomes" id="UP001144256"/>
    </source>
</evidence>
<name>A0A9W5YAB0_9FIRM</name>
<keyword evidence="1" id="KW-0812">Transmembrane</keyword>